<reference evidence="3" key="1">
    <citation type="journal article" date="2022" name="Plant J.">
        <title>Strategies of tolerance reflected in two North American maple genomes.</title>
        <authorList>
            <person name="McEvoy S.L."/>
            <person name="Sezen U.U."/>
            <person name="Trouern-Trend A."/>
            <person name="McMahon S.M."/>
            <person name="Schaberg P.G."/>
            <person name="Yang J."/>
            <person name="Wegrzyn J.L."/>
            <person name="Swenson N.G."/>
        </authorList>
    </citation>
    <scope>NUCLEOTIDE SEQUENCE</scope>
    <source>
        <strain evidence="3">NS2018</strain>
    </source>
</reference>
<evidence type="ECO:0000256" key="1">
    <source>
        <dbReference type="ARBA" id="ARBA00010838"/>
    </source>
</evidence>
<gene>
    <name evidence="3" type="ORF">LWI29_019903</name>
</gene>
<dbReference type="Proteomes" id="UP001168877">
    <property type="component" value="Unassembled WGS sequence"/>
</dbReference>
<evidence type="ECO:0008006" key="5">
    <source>
        <dbReference type="Google" id="ProtNLM"/>
    </source>
</evidence>
<dbReference type="EMBL" id="JAUESC010000002">
    <property type="protein sequence ID" value="KAK0604830.1"/>
    <property type="molecule type" value="Genomic_DNA"/>
</dbReference>
<sequence length="499" mass="56531">MYRDDFKDYAKILFRTFGDRVKNWVTINEPLITVKYGYDLGFPPSSRCSDRKTCKAGNSSTEPYTVAHNFLLAHATAASLYKRMFQPKQGGQIGVSVSAQYYEPYSKSPQDRAAAKRGLDFEIGWLPKFTSKEKKLVKGSVDFMGLNYYTAIFAKSIPVDFHALPVSSTADVFVNLTAERNGVLNFSSVHRYGRLSQSRNDSLPLKVQLNDPSRIDYTVHHLYRIRKAIKNGVNVKGYFYWSLLDGFEWIAGTFGDRVKNWVTINEPLITVKYGYDLGFPPSSRCSDRKTCKAGNSSTEPYIVAHNFLLAHATAASLYKRMFQPKQGGQIGVSVSAQYYEPYSKSPQDRAAAKRGLDFEIGWLPKFTSKEKKLVKGSVDFMGLNYYTAIFAKSIPVDFHALPVSSTADVFVNLTAERNGVLNFSSVHRYGRLSQTRNDSLPLKVQLNDPSRIDYTVHHLYRIRKAIKNGVNVKGYFYWSLLDGFEWIAGYINRFGLLSH</sequence>
<comment type="similarity">
    <text evidence="1 2">Belongs to the glycosyl hydrolase 1 family.</text>
</comment>
<evidence type="ECO:0000313" key="4">
    <source>
        <dbReference type="Proteomes" id="UP001168877"/>
    </source>
</evidence>
<dbReference type="PANTHER" id="PTHR10353:SF154">
    <property type="entry name" value="BETA-GLUCOSIDASE 9-RELATED"/>
    <property type="match status" value="1"/>
</dbReference>
<dbReference type="InterPro" id="IPR017853">
    <property type="entry name" value="GH"/>
</dbReference>
<comment type="caution">
    <text evidence="3">The sequence shown here is derived from an EMBL/GenBank/DDBJ whole genome shotgun (WGS) entry which is preliminary data.</text>
</comment>
<dbReference type="GO" id="GO:0005975">
    <property type="term" value="P:carbohydrate metabolic process"/>
    <property type="evidence" value="ECO:0007669"/>
    <property type="project" value="InterPro"/>
</dbReference>
<evidence type="ECO:0000256" key="2">
    <source>
        <dbReference type="RuleBase" id="RU003690"/>
    </source>
</evidence>
<name>A0AA39THV3_ACESA</name>
<evidence type="ECO:0000313" key="3">
    <source>
        <dbReference type="EMBL" id="KAK0604830.1"/>
    </source>
</evidence>
<dbReference type="PANTHER" id="PTHR10353">
    <property type="entry name" value="GLYCOSYL HYDROLASE"/>
    <property type="match status" value="1"/>
</dbReference>
<dbReference type="SUPFAM" id="SSF51445">
    <property type="entry name" value="(Trans)glycosidases"/>
    <property type="match status" value="2"/>
</dbReference>
<protein>
    <recommendedName>
        <fullName evidence="5">Beta-glucosidase</fullName>
    </recommendedName>
</protein>
<dbReference type="PRINTS" id="PR00131">
    <property type="entry name" value="GLHYDRLASE1"/>
</dbReference>
<dbReference type="Pfam" id="PF00232">
    <property type="entry name" value="Glyco_hydro_1"/>
    <property type="match status" value="4"/>
</dbReference>
<accession>A0AA39THV3</accession>
<reference evidence="3" key="2">
    <citation type="submission" date="2023-06" db="EMBL/GenBank/DDBJ databases">
        <authorList>
            <person name="Swenson N.G."/>
            <person name="Wegrzyn J.L."/>
            <person name="Mcevoy S.L."/>
        </authorList>
    </citation>
    <scope>NUCLEOTIDE SEQUENCE</scope>
    <source>
        <strain evidence="3">NS2018</strain>
        <tissue evidence="3">Leaf</tissue>
    </source>
</reference>
<dbReference type="GO" id="GO:0008422">
    <property type="term" value="F:beta-glucosidase activity"/>
    <property type="evidence" value="ECO:0007669"/>
    <property type="project" value="TreeGrafter"/>
</dbReference>
<organism evidence="3 4">
    <name type="scientific">Acer saccharum</name>
    <name type="common">Sugar maple</name>
    <dbReference type="NCBI Taxonomy" id="4024"/>
    <lineage>
        <taxon>Eukaryota</taxon>
        <taxon>Viridiplantae</taxon>
        <taxon>Streptophyta</taxon>
        <taxon>Embryophyta</taxon>
        <taxon>Tracheophyta</taxon>
        <taxon>Spermatophyta</taxon>
        <taxon>Magnoliopsida</taxon>
        <taxon>eudicotyledons</taxon>
        <taxon>Gunneridae</taxon>
        <taxon>Pentapetalae</taxon>
        <taxon>rosids</taxon>
        <taxon>malvids</taxon>
        <taxon>Sapindales</taxon>
        <taxon>Sapindaceae</taxon>
        <taxon>Hippocastanoideae</taxon>
        <taxon>Acereae</taxon>
        <taxon>Acer</taxon>
    </lineage>
</organism>
<proteinExistence type="inferred from homology"/>
<dbReference type="Gene3D" id="3.20.20.80">
    <property type="entry name" value="Glycosidases"/>
    <property type="match status" value="2"/>
</dbReference>
<dbReference type="AlphaFoldDB" id="A0AA39THV3"/>
<dbReference type="InterPro" id="IPR001360">
    <property type="entry name" value="Glyco_hydro_1"/>
</dbReference>
<keyword evidence="4" id="KW-1185">Reference proteome</keyword>